<dbReference type="SUPFAM" id="SSF55729">
    <property type="entry name" value="Acyl-CoA N-acyltransferases (Nat)"/>
    <property type="match status" value="1"/>
</dbReference>
<dbReference type="InterPro" id="IPR016181">
    <property type="entry name" value="Acyl_CoA_acyltransferase"/>
</dbReference>
<accession>A0A6N3BA95</accession>
<protein>
    <submittedName>
        <fullName evidence="1">Uncharacterized protein</fullName>
    </submittedName>
</protein>
<sequence>MKSYSVKKSTKEEYNLIHLDTFDFQATDFYIKYGYKVFLVLDCSPMEHKRYYMKKNIYI</sequence>
<organism evidence="1">
    <name type="scientific">Clostridium tertium</name>
    <dbReference type="NCBI Taxonomy" id="1559"/>
    <lineage>
        <taxon>Bacteria</taxon>
        <taxon>Bacillati</taxon>
        <taxon>Bacillota</taxon>
        <taxon>Clostridia</taxon>
        <taxon>Eubacteriales</taxon>
        <taxon>Clostridiaceae</taxon>
        <taxon>Clostridium</taxon>
    </lineage>
</organism>
<name>A0A6N3BA95_9CLOT</name>
<dbReference type="AlphaFoldDB" id="A0A6N3BA95"/>
<dbReference type="Gene3D" id="3.40.630.30">
    <property type="match status" value="1"/>
</dbReference>
<dbReference type="EMBL" id="CACRTO010000013">
    <property type="protein sequence ID" value="VYU00842.1"/>
    <property type="molecule type" value="Genomic_DNA"/>
</dbReference>
<gene>
    <name evidence="1" type="ORF">CTLFYP3_01240</name>
</gene>
<proteinExistence type="predicted"/>
<reference evidence="1" key="1">
    <citation type="submission" date="2019-11" db="EMBL/GenBank/DDBJ databases">
        <authorList>
            <person name="Feng L."/>
        </authorList>
    </citation>
    <scope>NUCLEOTIDE SEQUENCE</scope>
    <source>
        <strain evidence="1">CTertiumLFYP3</strain>
    </source>
</reference>
<evidence type="ECO:0000313" key="1">
    <source>
        <dbReference type="EMBL" id="VYU00842.1"/>
    </source>
</evidence>